<evidence type="ECO:0000313" key="3">
    <source>
        <dbReference type="Proteomes" id="UP000248423"/>
    </source>
</evidence>
<dbReference type="VEuPathDB" id="FungiDB:BO78DRAFT_419971"/>
<dbReference type="InterPro" id="IPR016163">
    <property type="entry name" value="Ald_DH_C"/>
</dbReference>
<dbReference type="EMBL" id="KZ826361">
    <property type="protein sequence ID" value="PYI05112.1"/>
    <property type="molecule type" value="Genomic_DNA"/>
</dbReference>
<keyword evidence="1" id="KW-1133">Transmembrane helix</keyword>
<feature type="transmembrane region" description="Helical" evidence="1">
    <location>
        <begin position="445"/>
        <end position="468"/>
    </location>
</feature>
<protein>
    <recommendedName>
        <fullName evidence="4">Aldehyde dehydrogenase domain-containing protein</fullName>
    </recommendedName>
</protein>
<dbReference type="Gene3D" id="3.40.605.10">
    <property type="entry name" value="Aldehyde Dehydrogenase, Chain A, domain 1"/>
    <property type="match status" value="1"/>
</dbReference>
<dbReference type="PANTHER" id="PTHR43111">
    <property type="entry name" value="ALDEHYDE DEHYDROGENASE B-RELATED"/>
    <property type="match status" value="1"/>
</dbReference>
<organism evidence="2 3">
    <name type="scientific">Aspergillus sclerotiicarbonarius (strain CBS 121057 / IBT 28362)</name>
    <dbReference type="NCBI Taxonomy" id="1448318"/>
    <lineage>
        <taxon>Eukaryota</taxon>
        <taxon>Fungi</taxon>
        <taxon>Dikarya</taxon>
        <taxon>Ascomycota</taxon>
        <taxon>Pezizomycotina</taxon>
        <taxon>Eurotiomycetes</taxon>
        <taxon>Eurotiomycetidae</taxon>
        <taxon>Eurotiales</taxon>
        <taxon>Aspergillaceae</taxon>
        <taxon>Aspergillus</taxon>
        <taxon>Aspergillus subgen. Circumdati</taxon>
    </lineage>
</organism>
<evidence type="ECO:0000256" key="1">
    <source>
        <dbReference type="SAM" id="Phobius"/>
    </source>
</evidence>
<keyword evidence="1" id="KW-0472">Membrane</keyword>
<dbReference type="InterPro" id="IPR016162">
    <property type="entry name" value="Ald_DH_N"/>
</dbReference>
<dbReference type="GO" id="GO:0016620">
    <property type="term" value="F:oxidoreductase activity, acting on the aldehyde or oxo group of donors, NAD or NADP as acceptor"/>
    <property type="evidence" value="ECO:0007669"/>
    <property type="project" value="InterPro"/>
</dbReference>
<sequence>MWSSGSHLKRVSAAATDGRTSNVRYIQSELKVLYQSILDSRERVLEVIASNTSTTEIEAEVEFSLAIAEVRQHYDEINFDQAIANEYKIARGENNPGRWVGHGVVVVRPITHTRFYAVISAVACAIAAGNTFIVECDKDPVDDLFPALFQPLDWELYALVQGPITNHDILSTALIVDQTGTTDSPDSVISSPNLRSIAVLDRTADVEKAATQILSAHLAFSGQSPHAPDLIVVNEWVKQKLIDTIIRERQRIGRKIRSSHSDDLQWKIPVTEAESRGEAKLIKTEGLYMIDVHDKSSPLVAQRGGGRYLTLLKVSSLADAVLTLTQTPEYLVAYHFADPAAGKFLSQQINSHWSFINHIPVQLLVGPALPLKQGPFSPNLRYTKEMLSKLRPEVILPDQGSIVGLEDLHNPTSSKLQLLRQRETQPLREMGQGPGTAIGFFEQGIILGALVIVLPVVSVVGYSGWIFGRKVLFTFAWRLAGL</sequence>
<reference evidence="2 3" key="1">
    <citation type="submission" date="2018-02" db="EMBL/GenBank/DDBJ databases">
        <title>The genomes of Aspergillus section Nigri reveals drivers in fungal speciation.</title>
        <authorList>
            <consortium name="DOE Joint Genome Institute"/>
            <person name="Vesth T.C."/>
            <person name="Nybo J."/>
            <person name="Theobald S."/>
            <person name="Brandl J."/>
            <person name="Frisvad J.C."/>
            <person name="Nielsen K.F."/>
            <person name="Lyhne E.K."/>
            <person name="Kogle M.E."/>
            <person name="Kuo A."/>
            <person name="Riley R."/>
            <person name="Clum A."/>
            <person name="Nolan M."/>
            <person name="Lipzen A."/>
            <person name="Salamov A."/>
            <person name="Henrissat B."/>
            <person name="Wiebenga A."/>
            <person name="De vries R.P."/>
            <person name="Grigoriev I.V."/>
            <person name="Mortensen U.H."/>
            <person name="Andersen M.R."/>
            <person name="Baker S.E."/>
        </authorList>
    </citation>
    <scope>NUCLEOTIDE SEQUENCE [LARGE SCALE GENOMIC DNA]</scope>
    <source>
        <strain evidence="2 3">CBS 121057</strain>
    </source>
</reference>
<dbReference type="InterPro" id="IPR016161">
    <property type="entry name" value="Ald_DH/histidinol_DH"/>
</dbReference>
<dbReference type="SUPFAM" id="SSF53720">
    <property type="entry name" value="ALDH-like"/>
    <property type="match status" value="1"/>
</dbReference>
<keyword evidence="3" id="KW-1185">Reference proteome</keyword>
<evidence type="ECO:0008006" key="4">
    <source>
        <dbReference type="Google" id="ProtNLM"/>
    </source>
</evidence>
<dbReference type="PANTHER" id="PTHR43111:SF1">
    <property type="entry name" value="ALDEHYDE DEHYDROGENASE B-RELATED"/>
    <property type="match status" value="1"/>
</dbReference>
<dbReference type="OrthoDB" id="5596991at2759"/>
<dbReference type="STRING" id="1448318.A0A319E4Z0"/>
<dbReference type="AlphaFoldDB" id="A0A319E4Z0"/>
<dbReference type="Proteomes" id="UP000248423">
    <property type="component" value="Unassembled WGS sequence"/>
</dbReference>
<accession>A0A319E4Z0</accession>
<proteinExistence type="predicted"/>
<gene>
    <name evidence="2" type="ORF">BO78DRAFT_419971</name>
</gene>
<keyword evidence="1" id="KW-0812">Transmembrane</keyword>
<evidence type="ECO:0000313" key="2">
    <source>
        <dbReference type="EMBL" id="PYI05112.1"/>
    </source>
</evidence>
<name>A0A319E4Z0_ASPSB</name>
<dbReference type="Gene3D" id="3.40.309.10">
    <property type="entry name" value="Aldehyde Dehydrogenase, Chain A, domain 2"/>
    <property type="match status" value="1"/>
</dbReference>